<dbReference type="InterPro" id="IPR006683">
    <property type="entry name" value="Thioestr_dom"/>
</dbReference>
<dbReference type="InterPro" id="IPR039298">
    <property type="entry name" value="ACOT13"/>
</dbReference>
<comment type="similarity">
    <text evidence="1">Belongs to the thioesterase PaaI family.</text>
</comment>
<dbReference type="GO" id="GO:0047617">
    <property type="term" value="F:fatty acyl-CoA hydrolase activity"/>
    <property type="evidence" value="ECO:0007669"/>
    <property type="project" value="InterPro"/>
</dbReference>
<keyword evidence="2" id="KW-0378">Hydrolase</keyword>
<dbReference type="InterPro" id="IPR029069">
    <property type="entry name" value="HotDog_dom_sf"/>
</dbReference>
<accession>A0A5C3MNB6</accession>
<organism evidence="5 6">
    <name type="scientific">Heliocybe sulcata</name>
    <dbReference type="NCBI Taxonomy" id="5364"/>
    <lineage>
        <taxon>Eukaryota</taxon>
        <taxon>Fungi</taxon>
        <taxon>Dikarya</taxon>
        <taxon>Basidiomycota</taxon>
        <taxon>Agaricomycotina</taxon>
        <taxon>Agaricomycetes</taxon>
        <taxon>Gloeophyllales</taxon>
        <taxon>Gloeophyllaceae</taxon>
        <taxon>Heliocybe</taxon>
    </lineage>
</organism>
<feature type="domain" description="Thioesterase" evidence="4">
    <location>
        <begin position="87"/>
        <end position="166"/>
    </location>
</feature>
<evidence type="ECO:0000256" key="2">
    <source>
        <dbReference type="ARBA" id="ARBA00022801"/>
    </source>
</evidence>
<feature type="compositionally biased region" description="Basic and acidic residues" evidence="3">
    <location>
        <begin position="188"/>
        <end position="205"/>
    </location>
</feature>
<evidence type="ECO:0000256" key="3">
    <source>
        <dbReference type="SAM" id="MobiDB-lite"/>
    </source>
</evidence>
<keyword evidence="6" id="KW-1185">Reference proteome</keyword>
<name>A0A5C3MNB6_9AGAM</name>
<dbReference type="AlphaFoldDB" id="A0A5C3MNB6"/>
<gene>
    <name evidence="5" type="ORF">OE88DRAFT_841592</name>
</gene>
<evidence type="ECO:0000313" key="5">
    <source>
        <dbReference type="EMBL" id="TFK46949.1"/>
    </source>
</evidence>
<evidence type="ECO:0000256" key="1">
    <source>
        <dbReference type="ARBA" id="ARBA00008324"/>
    </source>
</evidence>
<dbReference type="Proteomes" id="UP000305948">
    <property type="component" value="Unassembled WGS sequence"/>
</dbReference>
<evidence type="ECO:0000259" key="4">
    <source>
        <dbReference type="Pfam" id="PF03061"/>
    </source>
</evidence>
<dbReference type="Gene3D" id="3.10.129.10">
    <property type="entry name" value="Hotdog Thioesterase"/>
    <property type="match status" value="1"/>
</dbReference>
<protein>
    <recommendedName>
        <fullName evidence="4">Thioesterase domain-containing protein</fullName>
    </recommendedName>
</protein>
<evidence type="ECO:0000313" key="6">
    <source>
        <dbReference type="Proteomes" id="UP000305948"/>
    </source>
</evidence>
<dbReference type="STRING" id="5364.A0A5C3MNB6"/>
<dbReference type="PANTHER" id="PTHR21660:SF1">
    <property type="entry name" value="ACYL-COENZYME A THIOESTERASE 13"/>
    <property type="match status" value="1"/>
</dbReference>
<dbReference type="OrthoDB" id="2831072at2759"/>
<reference evidence="5 6" key="1">
    <citation type="journal article" date="2019" name="Nat. Ecol. Evol.">
        <title>Megaphylogeny resolves global patterns of mushroom evolution.</title>
        <authorList>
            <person name="Varga T."/>
            <person name="Krizsan K."/>
            <person name="Foldi C."/>
            <person name="Dima B."/>
            <person name="Sanchez-Garcia M."/>
            <person name="Sanchez-Ramirez S."/>
            <person name="Szollosi G.J."/>
            <person name="Szarkandi J.G."/>
            <person name="Papp V."/>
            <person name="Albert L."/>
            <person name="Andreopoulos W."/>
            <person name="Angelini C."/>
            <person name="Antonin V."/>
            <person name="Barry K.W."/>
            <person name="Bougher N.L."/>
            <person name="Buchanan P."/>
            <person name="Buyck B."/>
            <person name="Bense V."/>
            <person name="Catcheside P."/>
            <person name="Chovatia M."/>
            <person name="Cooper J."/>
            <person name="Damon W."/>
            <person name="Desjardin D."/>
            <person name="Finy P."/>
            <person name="Geml J."/>
            <person name="Haridas S."/>
            <person name="Hughes K."/>
            <person name="Justo A."/>
            <person name="Karasinski D."/>
            <person name="Kautmanova I."/>
            <person name="Kiss B."/>
            <person name="Kocsube S."/>
            <person name="Kotiranta H."/>
            <person name="LaButti K.M."/>
            <person name="Lechner B.E."/>
            <person name="Liimatainen K."/>
            <person name="Lipzen A."/>
            <person name="Lukacs Z."/>
            <person name="Mihaltcheva S."/>
            <person name="Morgado L.N."/>
            <person name="Niskanen T."/>
            <person name="Noordeloos M.E."/>
            <person name="Ohm R.A."/>
            <person name="Ortiz-Santana B."/>
            <person name="Ovrebo C."/>
            <person name="Racz N."/>
            <person name="Riley R."/>
            <person name="Savchenko A."/>
            <person name="Shiryaev A."/>
            <person name="Soop K."/>
            <person name="Spirin V."/>
            <person name="Szebenyi C."/>
            <person name="Tomsovsky M."/>
            <person name="Tulloss R.E."/>
            <person name="Uehling J."/>
            <person name="Grigoriev I.V."/>
            <person name="Vagvolgyi C."/>
            <person name="Papp T."/>
            <person name="Martin F.M."/>
            <person name="Miettinen O."/>
            <person name="Hibbett D.S."/>
            <person name="Nagy L.G."/>
        </authorList>
    </citation>
    <scope>NUCLEOTIDE SEQUENCE [LARGE SCALE GENOMIC DNA]</scope>
    <source>
        <strain evidence="5 6">OMC1185</strain>
    </source>
</reference>
<feature type="region of interest" description="Disordered" evidence="3">
    <location>
        <begin position="178"/>
        <end position="205"/>
    </location>
</feature>
<proteinExistence type="inferred from homology"/>
<dbReference type="EMBL" id="ML213526">
    <property type="protein sequence ID" value="TFK46949.1"/>
    <property type="molecule type" value="Genomic_DNA"/>
</dbReference>
<dbReference type="CDD" id="cd03443">
    <property type="entry name" value="PaaI_thioesterase"/>
    <property type="match status" value="1"/>
</dbReference>
<dbReference type="PANTHER" id="PTHR21660">
    <property type="entry name" value="THIOESTERASE SUPERFAMILY MEMBER-RELATED"/>
    <property type="match status" value="1"/>
</dbReference>
<sequence>MSTGAWVRTLPKSTYYETSKIKSNLRIEDLQLCLNILQYFVNGGHVFANFVGQRFDIEEMSIHEKGPGKEGRAVVEITVEKDMTNPYGTLHGACAAYLVDLCTSVPLVALGIATGIDGSGMSQSMDIIYHSAAPVGCRLRIEATTLTIGGRIMAARCEMLNKKNGKLLISATHTKINPYGSSNPKIKKAGDKDKEEQKEKEKAKL</sequence>
<dbReference type="Pfam" id="PF03061">
    <property type="entry name" value="4HBT"/>
    <property type="match status" value="1"/>
</dbReference>
<dbReference type="SUPFAM" id="SSF54637">
    <property type="entry name" value="Thioesterase/thiol ester dehydrase-isomerase"/>
    <property type="match status" value="1"/>
</dbReference>